<feature type="domain" description="ABC transporter" evidence="9">
    <location>
        <begin position="374"/>
        <end position="573"/>
    </location>
</feature>
<name>A0ABM7Y301_9PROT</name>
<dbReference type="InterPro" id="IPR017871">
    <property type="entry name" value="ABC_transporter-like_CS"/>
</dbReference>
<reference evidence="11 12" key="1">
    <citation type="journal article" date="2016" name="Microbes Environ.">
        <title>Phylogenetically diverse aerobic anoxygenic phototrophic bacteria isolated from epilithic biofilms in Tama river, Japan.</title>
        <authorList>
            <person name="Hirose S."/>
            <person name="Matsuura K."/>
            <person name="Haruta S."/>
        </authorList>
    </citation>
    <scope>NUCLEOTIDE SEQUENCE [LARGE SCALE GENOMIC DNA]</scope>
    <source>
        <strain evidence="11 12">S08</strain>
    </source>
</reference>
<evidence type="ECO:0000313" key="11">
    <source>
        <dbReference type="EMBL" id="BDG72195.1"/>
    </source>
</evidence>
<dbReference type="SMART" id="SM00382">
    <property type="entry name" value="AAA"/>
    <property type="match status" value="1"/>
</dbReference>
<dbReference type="PROSITE" id="PS00211">
    <property type="entry name" value="ABC_TRANSPORTER_1"/>
    <property type="match status" value="1"/>
</dbReference>
<proteinExistence type="predicted"/>
<keyword evidence="2" id="KW-0813">Transport</keyword>
<organism evidence="11 12">
    <name type="scientific">Roseomonas fluvialis</name>
    <dbReference type="NCBI Taxonomy" id="1750527"/>
    <lineage>
        <taxon>Bacteria</taxon>
        <taxon>Pseudomonadati</taxon>
        <taxon>Pseudomonadota</taxon>
        <taxon>Alphaproteobacteria</taxon>
        <taxon>Acetobacterales</taxon>
        <taxon>Roseomonadaceae</taxon>
        <taxon>Roseomonas</taxon>
    </lineage>
</organism>
<dbReference type="EMBL" id="AP025637">
    <property type="protein sequence ID" value="BDG72195.1"/>
    <property type="molecule type" value="Genomic_DNA"/>
</dbReference>
<evidence type="ECO:0000256" key="4">
    <source>
        <dbReference type="ARBA" id="ARBA00022741"/>
    </source>
</evidence>
<sequence>MRRIGPFLRDAWALARPYWSSEDRWRARALLAAVVGLNLSLVGMTVVLTFWQRAFYNALEAKDSEAFMALLFTWHVTPDEGFLPSFTIVAFTYILIAVYALYLRQALEIRWRRWLTEVYLTQWLDGRAYYRMALTDPVTDNPDQRIAEDARLFVDDTLALGLGLMRSVVTLFSFVLVLWSLSGPVTVFGVTIPGYMVCVALVYAVVGTWLAHLIGRRLIALNFNQQKVEADFRYALVRFRENMEGIALHGGEADEKRGLTQRFRALMENWWGIMSATKRLTLFTVGYQQVASIFPIVVAAPAYFAGRIPLGGLIQTSSAFGQVQDSLSWFVENYARLTEWRATVERLTGFTRAVAAARTAQGGPVAAKGDGAGLAVQDVTLSLPDGRVLVQGAEAAVAPGESVVVTGASGSGKSTLFRAIAGIWPFGSGRIALPATGRALFLPQRPYIPLGSLKRAVCYPDDEAGFSDADVAAALEAAELPQLVGRLHENEPWDRRLSGGEQQRLALARALLLKPDWLFLDEATASLDPGAEERLYAKVKDALPGTAIISIAHRPAVAKFHDRGLRVEGGRLVPG</sequence>
<dbReference type="InterPro" id="IPR003593">
    <property type="entry name" value="AAA+_ATPase"/>
</dbReference>
<evidence type="ECO:0000256" key="3">
    <source>
        <dbReference type="ARBA" id="ARBA00022692"/>
    </source>
</evidence>
<protein>
    <submittedName>
        <fullName evidence="11">ATP-binding protein</fullName>
    </submittedName>
</protein>
<dbReference type="PANTHER" id="PTHR11384:SF59">
    <property type="entry name" value="LYSOSOMAL COBALAMIN TRANSPORTER ABCD4"/>
    <property type="match status" value="1"/>
</dbReference>
<evidence type="ECO:0000256" key="8">
    <source>
        <dbReference type="SAM" id="Phobius"/>
    </source>
</evidence>
<dbReference type="GO" id="GO:0005524">
    <property type="term" value="F:ATP binding"/>
    <property type="evidence" value="ECO:0007669"/>
    <property type="project" value="UniProtKB-KW"/>
</dbReference>
<evidence type="ECO:0000256" key="6">
    <source>
        <dbReference type="ARBA" id="ARBA00022989"/>
    </source>
</evidence>
<dbReference type="CDD" id="cd03223">
    <property type="entry name" value="ABCD_peroxisomal_ALDP"/>
    <property type="match status" value="1"/>
</dbReference>
<dbReference type="Gene3D" id="3.40.50.300">
    <property type="entry name" value="P-loop containing nucleotide triphosphate hydrolases"/>
    <property type="match status" value="1"/>
</dbReference>
<comment type="subcellular location">
    <subcellularLocation>
        <location evidence="1">Cell membrane</location>
        <topology evidence="1">Multi-pass membrane protein</topology>
    </subcellularLocation>
</comment>
<accession>A0ABM7Y301</accession>
<feature type="transmembrane region" description="Helical" evidence="8">
    <location>
        <begin position="82"/>
        <end position="103"/>
    </location>
</feature>
<dbReference type="Gene3D" id="1.20.1560.10">
    <property type="entry name" value="ABC transporter type 1, transmembrane domain"/>
    <property type="match status" value="1"/>
</dbReference>
<dbReference type="InterPro" id="IPR027417">
    <property type="entry name" value="P-loop_NTPase"/>
</dbReference>
<dbReference type="PANTHER" id="PTHR11384">
    <property type="entry name" value="ATP-BINDING CASSETTE, SUB-FAMILY D MEMBER"/>
    <property type="match status" value="1"/>
</dbReference>
<evidence type="ECO:0000256" key="2">
    <source>
        <dbReference type="ARBA" id="ARBA00022448"/>
    </source>
</evidence>
<evidence type="ECO:0000256" key="5">
    <source>
        <dbReference type="ARBA" id="ARBA00022840"/>
    </source>
</evidence>
<dbReference type="PROSITE" id="PS50929">
    <property type="entry name" value="ABC_TM1F"/>
    <property type="match status" value="1"/>
</dbReference>
<dbReference type="InterPro" id="IPR003439">
    <property type="entry name" value="ABC_transporter-like_ATP-bd"/>
</dbReference>
<dbReference type="Pfam" id="PF06472">
    <property type="entry name" value="ABC_membrane_2"/>
    <property type="match status" value="1"/>
</dbReference>
<dbReference type="InterPro" id="IPR011527">
    <property type="entry name" value="ABC1_TM_dom"/>
</dbReference>
<dbReference type="Proteomes" id="UP000831327">
    <property type="component" value="Chromosome"/>
</dbReference>
<feature type="transmembrane region" description="Helical" evidence="8">
    <location>
        <begin position="29"/>
        <end position="51"/>
    </location>
</feature>
<keyword evidence="6 8" id="KW-1133">Transmembrane helix</keyword>
<keyword evidence="7 8" id="KW-0472">Membrane</keyword>
<keyword evidence="5 11" id="KW-0067">ATP-binding</keyword>
<dbReference type="InterPro" id="IPR036640">
    <property type="entry name" value="ABC1_TM_sf"/>
</dbReference>
<feature type="transmembrane region" description="Helical" evidence="8">
    <location>
        <begin position="158"/>
        <end position="181"/>
    </location>
</feature>
<feature type="domain" description="ABC transmembrane type-1" evidence="10">
    <location>
        <begin position="32"/>
        <end position="339"/>
    </location>
</feature>
<dbReference type="RefSeq" id="WP_244459407.1">
    <property type="nucleotide sequence ID" value="NZ_AP025637.1"/>
</dbReference>
<evidence type="ECO:0000259" key="9">
    <source>
        <dbReference type="PROSITE" id="PS50893"/>
    </source>
</evidence>
<keyword evidence="3 8" id="KW-0812">Transmembrane</keyword>
<evidence type="ECO:0000256" key="7">
    <source>
        <dbReference type="ARBA" id="ARBA00023136"/>
    </source>
</evidence>
<dbReference type="SUPFAM" id="SSF90123">
    <property type="entry name" value="ABC transporter transmembrane region"/>
    <property type="match status" value="1"/>
</dbReference>
<evidence type="ECO:0000313" key="12">
    <source>
        <dbReference type="Proteomes" id="UP000831327"/>
    </source>
</evidence>
<keyword evidence="12" id="KW-1185">Reference proteome</keyword>
<keyword evidence="4" id="KW-0547">Nucleotide-binding</keyword>
<gene>
    <name evidence="11" type="ORF">Rmf_21240</name>
</gene>
<evidence type="ECO:0000256" key="1">
    <source>
        <dbReference type="ARBA" id="ARBA00004651"/>
    </source>
</evidence>
<dbReference type="PROSITE" id="PS50893">
    <property type="entry name" value="ABC_TRANSPORTER_2"/>
    <property type="match status" value="1"/>
</dbReference>
<evidence type="ECO:0000259" key="10">
    <source>
        <dbReference type="PROSITE" id="PS50929"/>
    </source>
</evidence>
<dbReference type="SUPFAM" id="SSF52540">
    <property type="entry name" value="P-loop containing nucleoside triphosphate hydrolases"/>
    <property type="match status" value="1"/>
</dbReference>
<dbReference type="Pfam" id="PF00005">
    <property type="entry name" value="ABC_tran"/>
    <property type="match status" value="1"/>
</dbReference>
<dbReference type="InterPro" id="IPR050835">
    <property type="entry name" value="ABC_transporter_sub-D"/>
</dbReference>
<feature type="transmembrane region" description="Helical" evidence="8">
    <location>
        <begin position="187"/>
        <end position="211"/>
    </location>
</feature>